<reference evidence="9" key="1">
    <citation type="submission" date="2016-11" db="EMBL/GenBank/DDBJ databases">
        <authorList>
            <person name="Varghese N."/>
            <person name="Submissions S."/>
        </authorList>
    </citation>
    <scope>NUCLEOTIDE SEQUENCE [LARGE SCALE GENOMIC DNA]</scope>
    <source>
        <strain evidence="9">DSM 11792</strain>
    </source>
</reference>
<dbReference type="GO" id="GO:0004519">
    <property type="term" value="F:endonuclease activity"/>
    <property type="evidence" value="ECO:0007669"/>
    <property type="project" value="UniProtKB-KW"/>
</dbReference>
<dbReference type="InterPro" id="IPR035451">
    <property type="entry name" value="Ada-like_dom_sf"/>
</dbReference>
<dbReference type="InterPro" id="IPR004026">
    <property type="entry name" value="Ada_DNA_repair_Zn-bd"/>
</dbReference>
<dbReference type="SMART" id="SM00318">
    <property type="entry name" value="SNc"/>
    <property type="match status" value="1"/>
</dbReference>
<keyword evidence="4" id="KW-0010">Activator</keyword>
<evidence type="ECO:0000256" key="1">
    <source>
        <dbReference type="ARBA" id="ARBA00022722"/>
    </source>
</evidence>
<dbReference type="PROSITE" id="PS50830">
    <property type="entry name" value="TNASE_3"/>
    <property type="match status" value="1"/>
</dbReference>
<keyword evidence="1" id="KW-0540">Nuclease</keyword>
<evidence type="ECO:0000313" key="8">
    <source>
        <dbReference type="EMBL" id="SHE28485.1"/>
    </source>
</evidence>
<evidence type="ECO:0000256" key="3">
    <source>
        <dbReference type="ARBA" id="ARBA00022801"/>
    </source>
</evidence>
<dbReference type="GO" id="GO:0003677">
    <property type="term" value="F:DNA binding"/>
    <property type="evidence" value="ECO:0007669"/>
    <property type="project" value="InterPro"/>
</dbReference>
<evidence type="ECO:0000256" key="6">
    <source>
        <dbReference type="SAM" id="SignalP"/>
    </source>
</evidence>
<dbReference type="InterPro" id="IPR016071">
    <property type="entry name" value="Staphylococal_nuclease_OB-fold"/>
</dbReference>
<keyword evidence="9" id="KW-1185">Reference proteome</keyword>
<dbReference type="Pfam" id="PF00565">
    <property type="entry name" value="SNase"/>
    <property type="match status" value="1"/>
</dbReference>
<evidence type="ECO:0000256" key="2">
    <source>
        <dbReference type="ARBA" id="ARBA00022759"/>
    </source>
</evidence>
<dbReference type="EMBL" id="FQUW01000004">
    <property type="protein sequence ID" value="SHE28485.1"/>
    <property type="molecule type" value="Genomic_DNA"/>
</dbReference>
<evidence type="ECO:0000256" key="4">
    <source>
        <dbReference type="ARBA" id="ARBA00023159"/>
    </source>
</evidence>
<keyword evidence="2" id="KW-0255">Endonuclease</keyword>
<dbReference type="Gene3D" id="3.40.10.10">
    <property type="entry name" value="DNA Methylphosphotriester Repair Domain"/>
    <property type="match status" value="1"/>
</dbReference>
<dbReference type="GO" id="GO:0006281">
    <property type="term" value="P:DNA repair"/>
    <property type="evidence" value="ECO:0007669"/>
    <property type="project" value="InterPro"/>
</dbReference>
<evidence type="ECO:0000313" key="9">
    <source>
        <dbReference type="Proteomes" id="UP000184196"/>
    </source>
</evidence>
<accession>A0A1M4S8J0</accession>
<dbReference type="GO" id="GO:0008270">
    <property type="term" value="F:zinc ion binding"/>
    <property type="evidence" value="ECO:0007669"/>
    <property type="project" value="InterPro"/>
</dbReference>
<protein>
    <submittedName>
        <fullName evidence="8">Micrococcal nuclease</fullName>
    </submittedName>
</protein>
<dbReference type="Gene3D" id="2.40.50.90">
    <property type="match status" value="1"/>
</dbReference>
<dbReference type="GO" id="GO:0006355">
    <property type="term" value="P:regulation of DNA-templated transcription"/>
    <property type="evidence" value="ECO:0007669"/>
    <property type="project" value="InterPro"/>
</dbReference>
<dbReference type="SUPFAM" id="SSF57884">
    <property type="entry name" value="Ada DNA repair protein, N-terminal domain (N-Ada 10)"/>
    <property type="match status" value="1"/>
</dbReference>
<dbReference type="PANTHER" id="PTHR12302">
    <property type="entry name" value="EBNA2 BINDING PROTEIN P100"/>
    <property type="match status" value="1"/>
</dbReference>
<dbReference type="PANTHER" id="PTHR12302:SF3">
    <property type="entry name" value="SERINE_THREONINE-PROTEIN KINASE 31"/>
    <property type="match status" value="1"/>
</dbReference>
<evidence type="ECO:0000259" key="7">
    <source>
        <dbReference type="PROSITE" id="PS50830"/>
    </source>
</evidence>
<keyword evidence="3" id="KW-0378">Hydrolase</keyword>
<gene>
    <name evidence="8" type="ORF">SAMN02745218_00024</name>
</gene>
<feature type="signal peptide" evidence="6">
    <location>
        <begin position="1"/>
        <end position="29"/>
    </location>
</feature>
<organism evidence="8 9">
    <name type="scientific">Desulfofundulus australicus DSM 11792</name>
    <dbReference type="NCBI Taxonomy" id="1121425"/>
    <lineage>
        <taxon>Bacteria</taxon>
        <taxon>Bacillati</taxon>
        <taxon>Bacillota</taxon>
        <taxon>Clostridia</taxon>
        <taxon>Eubacteriales</taxon>
        <taxon>Peptococcaceae</taxon>
        <taxon>Desulfofundulus</taxon>
    </lineage>
</organism>
<dbReference type="RefSeq" id="WP_083543017.1">
    <property type="nucleotide sequence ID" value="NZ_FQUW01000004.1"/>
</dbReference>
<evidence type="ECO:0000256" key="5">
    <source>
        <dbReference type="SAM" id="MobiDB-lite"/>
    </source>
</evidence>
<keyword evidence="6" id="KW-0732">Signal</keyword>
<feature type="chain" id="PRO_5038882804" evidence="6">
    <location>
        <begin position="30"/>
        <end position="264"/>
    </location>
</feature>
<feature type="domain" description="TNase-like" evidence="7">
    <location>
        <begin position="66"/>
        <end position="208"/>
    </location>
</feature>
<dbReference type="InterPro" id="IPR035437">
    <property type="entry name" value="SNase_OB-fold_sf"/>
</dbReference>
<dbReference type="SUPFAM" id="SSF50199">
    <property type="entry name" value="Staphylococcal nuclease"/>
    <property type="match status" value="1"/>
</dbReference>
<feature type="region of interest" description="Disordered" evidence="5">
    <location>
        <begin position="41"/>
        <end position="68"/>
    </location>
</feature>
<name>A0A1M4S8J0_9FIRM</name>
<proteinExistence type="predicted"/>
<dbReference type="OrthoDB" id="4376109at2"/>
<dbReference type="GO" id="GO:0016787">
    <property type="term" value="F:hydrolase activity"/>
    <property type="evidence" value="ECO:0007669"/>
    <property type="project" value="UniProtKB-KW"/>
</dbReference>
<sequence>MISTAGQAVKYKVAVKAAVFLLIALMVLAAGCSGAVPDTGGEVAKPPVRSQEPSPAGQGRGGETAGLLPATVSRVVDGDTVVVRLENGRSETVRLIGVNTPESTKEVEPYGREASAYTTSRLQGKRVWLEKDVQERDHYGRLLAYVWLDPPGGSGPGESEARSRMFNAELLLKGYAQVMTVPPNVKYAELFARLQREAREEERGLWGLEVQDKEPYYLGNARSRKFHRPDCQYGRQIAPDNRVKFATRDEALDAGYEPCNSCKP</sequence>
<dbReference type="AlphaFoldDB" id="A0A1M4S8J0"/>
<dbReference type="GO" id="GO:0008168">
    <property type="term" value="F:methyltransferase activity"/>
    <property type="evidence" value="ECO:0007669"/>
    <property type="project" value="InterPro"/>
</dbReference>
<dbReference type="Proteomes" id="UP000184196">
    <property type="component" value="Unassembled WGS sequence"/>
</dbReference>
<dbReference type="Pfam" id="PF02805">
    <property type="entry name" value="Ada_Zn_binding"/>
    <property type="match status" value="1"/>
</dbReference>